<comment type="caution">
    <text evidence="1">The sequence shown here is derived from an EMBL/GenBank/DDBJ whole genome shotgun (WGS) entry which is preliminary data.</text>
</comment>
<organism evidence="1 2">
    <name type="scientific">Funneliformis geosporum</name>
    <dbReference type="NCBI Taxonomy" id="1117311"/>
    <lineage>
        <taxon>Eukaryota</taxon>
        <taxon>Fungi</taxon>
        <taxon>Fungi incertae sedis</taxon>
        <taxon>Mucoromycota</taxon>
        <taxon>Glomeromycotina</taxon>
        <taxon>Glomeromycetes</taxon>
        <taxon>Glomerales</taxon>
        <taxon>Glomeraceae</taxon>
        <taxon>Funneliformis</taxon>
    </lineage>
</organism>
<dbReference type="EMBL" id="CAMKVN010001344">
    <property type="protein sequence ID" value="CAI2175314.1"/>
    <property type="molecule type" value="Genomic_DNA"/>
</dbReference>
<name>A0A9W4SNZ9_9GLOM</name>
<reference evidence="1" key="1">
    <citation type="submission" date="2022-08" db="EMBL/GenBank/DDBJ databases">
        <authorList>
            <person name="Kallberg Y."/>
            <person name="Tangrot J."/>
            <person name="Rosling A."/>
        </authorList>
    </citation>
    <scope>NUCLEOTIDE SEQUENCE</scope>
    <source>
        <strain evidence="1">Wild A</strain>
    </source>
</reference>
<protein>
    <submittedName>
        <fullName evidence="1">10650_t:CDS:1</fullName>
    </submittedName>
</protein>
<evidence type="ECO:0000313" key="1">
    <source>
        <dbReference type="EMBL" id="CAI2175314.1"/>
    </source>
</evidence>
<dbReference type="Proteomes" id="UP001153678">
    <property type="component" value="Unassembled WGS sequence"/>
</dbReference>
<proteinExistence type="predicted"/>
<gene>
    <name evidence="1" type="ORF">FWILDA_LOCUS7031</name>
</gene>
<evidence type="ECO:0000313" key="2">
    <source>
        <dbReference type="Proteomes" id="UP001153678"/>
    </source>
</evidence>
<accession>A0A9W4SNZ9</accession>
<keyword evidence="2" id="KW-1185">Reference proteome</keyword>
<dbReference type="AlphaFoldDB" id="A0A9W4SNZ9"/>
<sequence>MSAVNAVKININTTGPFITFRMISRRKSTTNFEKTTQKPTVIVGQNSTQWEKILTAVNECNIDIEEEKRRYFFSEQHISKQPKTLMVKAPCKIFCVCVIKGIGYPTQNLFKTLSSSKISVIAPSMIMTKEIYE</sequence>